<feature type="binding site" evidence="10">
    <location>
        <position position="331"/>
    </location>
    <ligand>
        <name>NAD(+)</name>
        <dbReference type="ChEBI" id="CHEBI:57540"/>
    </ligand>
</feature>
<dbReference type="OrthoDB" id="9803238at2"/>
<feature type="active site" description="Nucleophile" evidence="8">
    <location>
        <position position="268"/>
    </location>
</feature>
<dbReference type="GO" id="GO:0006065">
    <property type="term" value="P:UDP-glucuronate biosynthetic process"/>
    <property type="evidence" value="ECO:0007669"/>
    <property type="project" value="UniProtKB-UniPathway"/>
</dbReference>
<evidence type="ECO:0000256" key="8">
    <source>
        <dbReference type="PIRSR" id="PIRSR500134-1"/>
    </source>
</evidence>
<reference evidence="13" key="1">
    <citation type="submission" date="2015-07" db="EMBL/GenBank/DDBJ databases">
        <title>Near-Complete Genome Sequence of the Cellulolytic Bacterium Bacteroides (Pseudobacteroides) cellulosolvens ATCC 35603.</title>
        <authorList>
            <person name="Dassa B."/>
            <person name="Utturkar S.M."/>
            <person name="Klingeman D.M."/>
            <person name="Hurt R.A."/>
            <person name="Keller M."/>
            <person name="Xu J."/>
            <person name="Reddy Y.H.K."/>
            <person name="Borovok I."/>
            <person name="Grinberg I.R."/>
            <person name="Lamed R."/>
            <person name="Zhivin O."/>
            <person name="Bayer E.A."/>
            <person name="Brown S.D."/>
        </authorList>
    </citation>
    <scope>NUCLEOTIDE SEQUENCE [LARGE SCALE GENOMIC DNA]</scope>
    <source>
        <strain evidence="13">DSM 2933</strain>
    </source>
</reference>
<protein>
    <recommendedName>
        <fullName evidence="3 7">UDP-glucose 6-dehydrogenase</fullName>
        <ecNumber evidence="3 7">1.1.1.22</ecNumber>
    </recommendedName>
</protein>
<feature type="binding site" evidence="9">
    <location>
        <position position="210"/>
    </location>
    <ligand>
        <name>substrate</name>
    </ligand>
</feature>
<dbReference type="AlphaFoldDB" id="A0A0L6JLD3"/>
<keyword evidence="4 7" id="KW-0560">Oxidoreductase</keyword>
<comment type="pathway">
    <text evidence="1">Nucleotide-sugar biosynthesis; UDP-alpha-D-glucuronate biosynthesis; UDP-alpha-D-glucuronate from UDP-alpha-D-glucose: step 1/1.</text>
</comment>
<dbReference type="GO" id="GO:0000271">
    <property type="term" value="P:polysaccharide biosynthetic process"/>
    <property type="evidence" value="ECO:0007669"/>
    <property type="project" value="InterPro"/>
</dbReference>
<dbReference type="Gene3D" id="3.40.50.720">
    <property type="entry name" value="NAD(P)-binding Rossmann-like Domain"/>
    <property type="match status" value="2"/>
</dbReference>
<dbReference type="GO" id="GO:0051287">
    <property type="term" value="F:NAD binding"/>
    <property type="evidence" value="ECO:0007669"/>
    <property type="project" value="InterPro"/>
</dbReference>
<dbReference type="Gene3D" id="1.20.5.170">
    <property type="match status" value="1"/>
</dbReference>
<dbReference type="eggNOG" id="COG1004">
    <property type="taxonomic scope" value="Bacteria"/>
</dbReference>
<dbReference type="SUPFAM" id="SSF52413">
    <property type="entry name" value="UDP-glucose/GDP-mannose dehydrogenase C-terminal domain"/>
    <property type="match status" value="1"/>
</dbReference>
<feature type="binding site" evidence="10">
    <location>
        <position position="124"/>
    </location>
    <ligand>
        <name>NAD(+)</name>
        <dbReference type="ChEBI" id="CHEBI:57540"/>
    </ligand>
</feature>
<feature type="binding site" evidence="9">
    <location>
        <position position="265"/>
    </location>
    <ligand>
        <name>substrate</name>
    </ligand>
</feature>
<dbReference type="RefSeq" id="WP_036938003.1">
    <property type="nucleotide sequence ID" value="NZ_JQKC01000006.1"/>
</dbReference>
<evidence type="ECO:0000256" key="9">
    <source>
        <dbReference type="PIRSR" id="PIRSR500134-2"/>
    </source>
</evidence>
<dbReference type="PIRSF" id="PIRSF500134">
    <property type="entry name" value="UDPglc_DH_bac"/>
    <property type="match status" value="1"/>
</dbReference>
<evidence type="ECO:0000256" key="3">
    <source>
        <dbReference type="ARBA" id="ARBA00012954"/>
    </source>
</evidence>
<dbReference type="InterPro" id="IPR008927">
    <property type="entry name" value="6-PGluconate_DH-like_C_sf"/>
</dbReference>
<evidence type="ECO:0000256" key="4">
    <source>
        <dbReference type="ARBA" id="ARBA00023002"/>
    </source>
</evidence>
<feature type="binding site" evidence="9">
    <location>
        <begin position="257"/>
        <end position="261"/>
    </location>
    <ligand>
        <name>substrate</name>
    </ligand>
</feature>
<evidence type="ECO:0000256" key="2">
    <source>
        <dbReference type="ARBA" id="ARBA00006601"/>
    </source>
</evidence>
<feature type="binding site" evidence="10">
    <location>
        <position position="161"/>
    </location>
    <ligand>
        <name>NAD(+)</name>
        <dbReference type="ChEBI" id="CHEBI:57540"/>
    </ligand>
</feature>
<dbReference type="UniPathway" id="UPA00038">
    <property type="reaction ID" value="UER00491"/>
</dbReference>
<organism evidence="12 13">
    <name type="scientific">Pseudobacteroides cellulosolvens ATCC 35603 = DSM 2933</name>
    <dbReference type="NCBI Taxonomy" id="398512"/>
    <lineage>
        <taxon>Bacteria</taxon>
        <taxon>Bacillati</taxon>
        <taxon>Bacillota</taxon>
        <taxon>Clostridia</taxon>
        <taxon>Eubacteriales</taxon>
        <taxon>Oscillospiraceae</taxon>
        <taxon>Pseudobacteroides</taxon>
    </lineage>
</organism>
<feature type="binding site" evidence="10">
    <location>
        <position position="35"/>
    </location>
    <ligand>
        <name>NAD(+)</name>
        <dbReference type="ChEBI" id="CHEBI:57540"/>
    </ligand>
</feature>
<feature type="binding site" evidence="10">
    <location>
        <position position="30"/>
    </location>
    <ligand>
        <name>NAD(+)</name>
        <dbReference type="ChEBI" id="CHEBI:57540"/>
    </ligand>
</feature>
<dbReference type="PANTHER" id="PTHR43750:SF1">
    <property type="entry name" value="GDP-MANNOSE 6-DEHYDROGENASE"/>
    <property type="match status" value="1"/>
</dbReference>
<sequence>MNISVFGLGYVGVVTIAYLTSRNHNVVGVDVNSLKVKMLNEGICPIVEKDVPEMLKDAKDKGLISATVDAAEAIGKTELSIICVGTPSEPNGNLDTKYLKNACEEAGKSIRDKVSPHIFVFRSTMLPGTMRNIVIPILESSSGKKQNEGFYVVFNPEFLRESTAVFDFYNPPKTVVGSDSEEIAQKVLSLYEGLPGPMIKTKIEVAEMVKYVDNNFHALKITFANEIGHICKSIGLDSHEVMNIFMKDTKLNISTYYLKPGFAFGGSCLPKDLRAINYLARTLDLELPLLSSLLPSNHNQIQSAIKRIISQGKNKIGIAGFSFKEGTDDLRESPMIDIIEALIGKGYDLKLYDRNVYVAKLVGANKDYIEKHIPHISALMVDSLDEILEDRELIIIGNKDPEFIRIIEEARDDQMIFDLVRMGDKVYERANYEGICW</sequence>
<keyword evidence="5 7" id="KW-0520">NAD</keyword>
<evidence type="ECO:0000313" key="13">
    <source>
        <dbReference type="Proteomes" id="UP000036923"/>
    </source>
</evidence>
<feature type="binding site" evidence="9">
    <location>
        <position position="324"/>
    </location>
    <ligand>
        <name>substrate</name>
    </ligand>
</feature>
<dbReference type="Pfam" id="PF00984">
    <property type="entry name" value="UDPG_MGDP_dh"/>
    <property type="match status" value="1"/>
</dbReference>
<evidence type="ECO:0000256" key="10">
    <source>
        <dbReference type="PIRSR" id="PIRSR500134-3"/>
    </source>
</evidence>
<dbReference type="SUPFAM" id="SSF51735">
    <property type="entry name" value="NAD(P)-binding Rossmann-fold domains"/>
    <property type="match status" value="1"/>
</dbReference>
<dbReference type="Pfam" id="PF03721">
    <property type="entry name" value="UDPG_MGDP_dh_N"/>
    <property type="match status" value="1"/>
</dbReference>
<dbReference type="STRING" id="398512.Bccel_1849"/>
<evidence type="ECO:0000256" key="5">
    <source>
        <dbReference type="ARBA" id="ARBA00023027"/>
    </source>
</evidence>
<feature type="binding site" evidence="10">
    <location>
        <position position="86"/>
    </location>
    <ligand>
        <name>NAD(+)</name>
        <dbReference type="ChEBI" id="CHEBI:57540"/>
    </ligand>
</feature>
<dbReference type="InterPro" id="IPR036220">
    <property type="entry name" value="UDP-Glc/GDP-Man_DH_C_sf"/>
</dbReference>
<name>A0A0L6JLD3_9FIRM</name>
<dbReference type="InterPro" id="IPR036291">
    <property type="entry name" value="NAD(P)-bd_dom_sf"/>
</dbReference>
<dbReference type="Pfam" id="PF03720">
    <property type="entry name" value="UDPG_MGDP_dh_C"/>
    <property type="match status" value="1"/>
</dbReference>
<dbReference type="InterPro" id="IPR017476">
    <property type="entry name" value="UDP-Glc/GDP-Man"/>
</dbReference>
<proteinExistence type="inferred from homology"/>
<dbReference type="PANTHER" id="PTHR43750">
    <property type="entry name" value="UDP-GLUCOSE 6-DEHYDROGENASE TUAD"/>
    <property type="match status" value="1"/>
</dbReference>
<dbReference type="PIRSF" id="PIRSF000124">
    <property type="entry name" value="UDPglc_GDPman_dh"/>
    <property type="match status" value="1"/>
</dbReference>
<evidence type="ECO:0000256" key="7">
    <source>
        <dbReference type="PIRNR" id="PIRNR000124"/>
    </source>
</evidence>
<comment type="caution">
    <text evidence="12">The sequence shown here is derived from an EMBL/GenBank/DDBJ whole genome shotgun (WGS) entry which is preliminary data.</text>
</comment>
<evidence type="ECO:0000256" key="1">
    <source>
        <dbReference type="ARBA" id="ARBA00004701"/>
    </source>
</evidence>
<accession>A0A0L6JLD3</accession>
<dbReference type="InterPro" id="IPR014026">
    <property type="entry name" value="UDP-Glc/GDP-Man_DH_dimer"/>
</dbReference>
<dbReference type="NCBIfam" id="TIGR03026">
    <property type="entry name" value="NDP-sugDHase"/>
    <property type="match status" value="1"/>
</dbReference>
<comment type="catalytic activity">
    <reaction evidence="6 7">
        <text>UDP-alpha-D-glucose + 2 NAD(+) + H2O = UDP-alpha-D-glucuronate + 2 NADH + 3 H(+)</text>
        <dbReference type="Rhea" id="RHEA:23596"/>
        <dbReference type="ChEBI" id="CHEBI:15377"/>
        <dbReference type="ChEBI" id="CHEBI:15378"/>
        <dbReference type="ChEBI" id="CHEBI:57540"/>
        <dbReference type="ChEBI" id="CHEBI:57945"/>
        <dbReference type="ChEBI" id="CHEBI:58052"/>
        <dbReference type="ChEBI" id="CHEBI:58885"/>
        <dbReference type="EC" id="1.1.1.22"/>
    </reaction>
</comment>
<evidence type="ECO:0000313" key="12">
    <source>
        <dbReference type="EMBL" id="KNY26584.1"/>
    </source>
</evidence>
<dbReference type="Proteomes" id="UP000036923">
    <property type="component" value="Unassembled WGS sequence"/>
</dbReference>
<dbReference type="PATRIC" id="fig|398512.5.peg.1925"/>
<dbReference type="EC" id="1.1.1.22" evidence="3 7"/>
<dbReference type="InterPro" id="IPR028357">
    <property type="entry name" value="UDPglc_DH_bac"/>
</dbReference>
<gene>
    <name evidence="12" type="ORF">Bccel_1849</name>
</gene>
<feature type="binding site" evidence="9">
    <location>
        <begin position="158"/>
        <end position="161"/>
    </location>
    <ligand>
        <name>substrate</name>
    </ligand>
</feature>
<dbReference type="SMART" id="SM00984">
    <property type="entry name" value="UDPG_MGDP_dh_C"/>
    <property type="match status" value="1"/>
</dbReference>
<feature type="domain" description="UDP-glucose/GDP-mannose dehydrogenase C-terminal" evidence="11">
    <location>
        <begin position="317"/>
        <end position="425"/>
    </location>
</feature>
<feature type="binding site" evidence="10">
    <location>
        <position position="271"/>
    </location>
    <ligand>
        <name>NAD(+)</name>
        <dbReference type="ChEBI" id="CHEBI:57540"/>
    </ligand>
</feature>
<comment type="similarity">
    <text evidence="2 7">Belongs to the UDP-glucose/GDP-mannose dehydrogenase family.</text>
</comment>
<evidence type="ECO:0000256" key="6">
    <source>
        <dbReference type="ARBA" id="ARBA00047473"/>
    </source>
</evidence>
<dbReference type="InterPro" id="IPR001732">
    <property type="entry name" value="UDP-Glc/GDP-Man_DH_N"/>
</dbReference>
<dbReference type="InterPro" id="IPR014027">
    <property type="entry name" value="UDP-Glc/GDP-Man_DH_C"/>
</dbReference>
<dbReference type="EMBL" id="LGTC01000001">
    <property type="protein sequence ID" value="KNY26584.1"/>
    <property type="molecule type" value="Genomic_DNA"/>
</dbReference>
<dbReference type="SUPFAM" id="SSF48179">
    <property type="entry name" value="6-phosphogluconate dehydrogenase C-terminal domain-like"/>
    <property type="match status" value="1"/>
</dbReference>
<evidence type="ECO:0000259" key="11">
    <source>
        <dbReference type="SMART" id="SM00984"/>
    </source>
</evidence>
<dbReference type="GO" id="GO:0003979">
    <property type="term" value="F:UDP-glucose 6-dehydrogenase activity"/>
    <property type="evidence" value="ECO:0007669"/>
    <property type="project" value="UniProtKB-EC"/>
</dbReference>
<keyword evidence="13" id="KW-1185">Reference proteome</keyword>